<dbReference type="PANTHER" id="PTHR33154:SF33">
    <property type="entry name" value="TRANSCRIPTIONAL REPRESSOR SDPR"/>
    <property type="match status" value="1"/>
</dbReference>
<dbReference type="Pfam" id="PF12840">
    <property type="entry name" value="HTH_20"/>
    <property type="match status" value="1"/>
</dbReference>
<dbReference type="InterPro" id="IPR036388">
    <property type="entry name" value="WH-like_DNA-bd_sf"/>
</dbReference>
<dbReference type="GO" id="GO:0003677">
    <property type="term" value="F:DNA binding"/>
    <property type="evidence" value="ECO:0007669"/>
    <property type="project" value="UniProtKB-KW"/>
</dbReference>
<proteinExistence type="predicted"/>
<dbReference type="Gene3D" id="1.10.10.10">
    <property type="entry name" value="Winged helix-like DNA-binding domain superfamily/Winged helix DNA-binding domain"/>
    <property type="match status" value="1"/>
</dbReference>
<feature type="domain" description="HTH arsR-type" evidence="4">
    <location>
        <begin position="1"/>
        <end position="91"/>
    </location>
</feature>
<dbReference type="EMBL" id="JACHDY010000001">
    <property type="protein sequence ID" value="MBB5315830.1"/>
    <property type="molecule type" value="Genomic_DNA"/>
</dbReference>
<sequence>MITYEERALDALGDPTRRAVLRRLRGGGRSVGEIAEGMEVSRPAVSQHLKILKTARLVTVHAEGTRRVYAVDTRGIESLRKWLEGFWDQALLAFKEAAEREAVKELKPRKTKKGELV</sequence>
<dbReference type="InterPro" id="IPR001845">
    <property type="entry name" value="HTH_ArsR_DNA-bd_dom"/>
</dbReference>
<evidence type="ECO:0000313" key="6">
    <source>
        <dbReference type="Proteomes" id="UP000568106"/>
    </source>
</evidence>
<dbReference type="SMART" id="SM00418">
    <property type="entry name" value="HTH_ARSR"/>
    <property type="match status" value="1"/>
</dbReference>
<dbReference type="GO" id="GO:0003700">
    <property type="term" value="F:DNA-binding transcription factor activity"/>
    <property type="evidence" value="ECO:0007669"/>
    <property type="project" value="InterPro"/>
</dbReference>
<evidence type="ECO:0000259" key="4">
    <source>
        <dbReference type="PROSITE" id="PS50987"/>
    </source>
</evidence>
<dbReference type="CDD" id="cd00090">
    <property type="entry name" value="HTH_ARSR"/>
    <property type="match status" value="1"/>
</dbReference>
<dbReference type="Proteomes" id="UP000568106">
    <property type="component" value="Unassembled WGS sequence"/>
</dbReference>
<keyword evidence="1" id="KW-0805">Transcription regulation</keyword>
<reference evidence="5" key="1">
    <citation type="submission" date="2020-08" db="EMBL/GenBank/DDBJ databases">
        <title>Genomic Encyclopedia of Type Strains, Phase IV (KMG-V): Genome sequencing to study the core and pangenomes of soil and plant-associated prokaryotes.</title>
        <authorList>
            <person name="Whitman W."/>
        </authorList>
    </citation>
    <scope>NUCLEOTIDE SEQUENCE [LARGE SCALE GENOMIC DNA]</scope>
    <source>
        <strain evidence="5">M8UP27</strain>
    </source>
</reference>
<dbReference type="PROSITE" id="PS50987">
    <property type="entry name" value="HTH_ARSR_2"/>
    <property type="match status" value="1"/>
</dbReference>
<keyword evidence="3" id="KW-0804">Transcription</keyword>
<accession>A0A7W8IES5</accession>
<dbReference type="AlphaFoldDB" id="A0A7W8IES5"/>
<dbReference type="SUPFAM" id="SSF46785">
    <property type="entry name" value="Winged helix' DNA-binding domain"/>
    <property type="match status" value="1"/>
</dbReference>
<evidence type="ECO:0000256" key="3">
    <source>
        <dbReference type="ARBA" id="ARBA00023163"/>
    </source>
</evidence>
<comment type="caution">
    <text evidence="5">The sequence shown here is derived from an EMBL/GenBank/DDBJ whole genome shotgun (WGS) entry which is preliminary data.</text>
</comment>
<protein>
    <submittedName>
        <fullName evidence="5">DNA-binding transcriptional ArsR family regulator</fullName>
    </submittedName>
</protein>
<evidence type="ECO:0000256" key="2">
    <source>
        <dbReference type="ARBA" id="ARBA00023125"/>
    </source>
</evidence>
<keyword evidence="6" id="KW-1185">Reference proteome</keyword>
<dbReference type="InterPro" id="IPR036390">
    <property type="entry name" value="WH_DNA-bd_sf"/>
</dbReference>
<dbReference type="PRINTS" id="PR00778">
    <property type="entry name" value="HTHARSR"/>
</dbReference>
<dbReference type="InterPro" id="IPR051081">
    <property type="entry name" value="HTH_MetalResp_TranReg"/>
</dbReference>
<evidence type="ECO:0000256" key="1">
    <source>
        <dbReference type="ARBA" id="ARBA00023015"/>
    </source>
</evidence>
<dbReference type="PANTHER" id="PTHR33154">
    <property type="entry name" value="TRANSCRIPTIONAL REGULATOR, ARSR FAMILY"/>
    <property type="match status" value="1"/>
</dbReference>
<organism evidence="5 6">
    <name type="scientific">Tunturiibacter empetritectus</name>
    <dbReference type="NCBI Taxonomy" id="3069691"/>
    <lineage>
        <taxon>Bacteria</taxon>
        <taxon>Pseudomonadati</taxon>
        <taxon>Acidobacteriota</taxon>
        <taxon>Terriglobia</taxon>
        <taxon>Terriglobales</taxon>
        <taxon>Acidobacteriaceae</taxon>
        <taxon>Tunturiibacter</taxon>
    </lineage>
</organism>
<dbReference type="InterPro" id="IPR011991">
    <property type="entry name" value="ArsR-like_HTH"/>
</dbReference>
<name>A0A7W8IES5_9BACT</name>
<gene>
    <name evidence="5" type="ORF">HDF09_000480</name>
</gene>
<evidence type="ECO:0000313" key="5">
    <source>
        <dbReference type="EMBL" id="MBB5315830.1"/>
    </source>
</evidence>
<dbReference type="NCBIfam" id="NF033788">
    <property type="entry name" value="HTH_metalloreg"/>
    <property type="match status" value="1"/>
</dbReference>
<keyword evidence="2 5" id="KW-0238">DNA-binding</keyword>